<proteinExistence type="predicted"/>
<dbReference type="Proteomes" id="UP001066276">
    <property type="component" value="Chromosome 7"/>
</dbReference>
<name>A0AAV7PPB6_PLEWA</name>
<sequence>MLPLARRLLGNGDASIRSSCWHVFSLACRLLGNGDASIRLISHYLLTSELLGRGLADQQDGCHTVRLCSAGDAILPFLLVSSHSTPVSHWERRRETRGGYKQWWSAAQKAEIVLAGLVSPDGSDRV</sequence>
<reference evidence="1" key="1">
    <citation type="journal article" date="2022" name="bioRxiv">
        <title>Sequencing and chromosome-scale assembly of the giantPleurodeles waltlgenome.</title>
        <authorList>
            <person name="Brown T."/>
            <person name="Elewa A."/>
            <person name="Iarovenko S."/>
            <person name="Subramanian E."/>
            <person name="Araus A.J."/>
            <person name="Petzold A."/>
            <person name="Susuki M."/>
            <person name="Suzuki K.-i.T."/>
            <person name="Hayashi T."/>
            <person name="Toyoda A."/>
            <person name="Oliveira C."/>
            <person name="Osipova E."/>
            <person name="Leigh N.D."/>
            <person name="Simon A."/>
            <person name="Yun M.H."/>
        </authorList>
    </citation>
    <scope>NUCLEOTIDE SEQUENCE</scope>
    <source>
        <strain evidence="1">20211129_DDA</strain>
        <tissue evidence="1">Liver</tissue>
    </source>
</reference>
<dbReference type="AlphaFoldDB" id="A0AAV7PPB6"/>
<organism evidence="1 2">
    <name type="scientific">Pleurodeles waltl</name>
    <name type="common">Iberian ribbed newt</name>
    <dbReference type="NCBI Taxonomy" id="8319"/>
    <lineage>
        <taxon>Eukaryota</taxon>
        <taxon>Metazoa</taxon>
        <taxon>Chordata</taxon>
        <taxon>Craniata</taxon>
        <taxon>Vertebrata</taxon>
        <taxon>Euteleostomi</taxon>
        <taxon>Amphibia</taxon>
        <taxon>Batrachia</taxon>
        <taxon>Caudata</taxon>
        <taxon>Salamandroidea</taxon>
        <taxon>Salamandridae</taxon>
        <taxon>Pleurodelinae</taxon>
        <taxon>Pleurodeles</taxon>
    </lineage>
</organism>
<keyword evidence="2" id="KW-1185">Reference proteome</keyword>
<evidence type="ECO:0000313" key="1">
    <source>
        <dbReference type="EMBL" id="KAJ1127295.1"/>
    </source>
</evidence>
<accession>A0AAV7PPB6</accession>
<protein>
    <submittedName>
        <fullName evidence="1">Uncharacterized protein</fullName>
    </submittedName>
</protein>
<evidence type="ECO:0000313" key="2">
    <source>
        <dbReference type="Proteomes" id="UP001066276"/>
    </source>
</evidence>
<gene>
    <name evidence="1" type="ORF">NDU88_005698</name>
</gene>
<dbReference type="EMBL" id="JANPWB010000011">
    <property type="protein sequence ID" value="KAJ1127295.1"/>
    <property type="molecule type" value="Genomic_DNA"/>
</dbReference>
<comment type="caution">
    <text evidence="1">The sequence shown here is derived from an EMBL/GenBank/DDBJ whole genome shotgun (WGS) entry which is preliminary data.</text>
</comment>
<dbReference type="PROSITE" id="PS51257">
    <property type="entry name" value="PROKAR_LIPOPROTEIN"/>
    <property type="match status" value="1"/>
</dbReference>